<sequence length="150" mass="16903">MEQNRLGRAPPRMAGMREKRNSNLYCANHRDIGHEIEDYNDLKRDIEELIKRGYLKQFVRRDECNTSYGPNIAGVINTIVGGPTGGDSQNSRKRTYRQVNSDQAEASSRVTETITYGPSDPVPTTSSSHEGLVIELLTNNYLVKNVYVDP</sequence>
<protein>
    <submittedName>
        <fullName evidence="3">Uncharacterized protein</fullName>
    </submittedName>
</protein>
<keyword evidence="2" id="KW-1185">Reference proteome</keyword>
<name>A0A6P6TF34_COFAR</name>
<evidence type="ECO:0000313" key="2">
    <source>
        <dbReference type="Proteomes" id="UP001652660"/>
    </source>
</evidence>
<feature type="compositionally biased region" description="Polar residues" evidence="1">
    <location>
        <begin position="97"/>
        <end position="127"/>
    </location>
</feature>
<accession>A0A6P6TF34</accession>
<gene>
    <name evidence="3" type="primary">LOC113700872</name>
</gene>
<proteinExistence type="predicted"/>
<feature type="region of interest" description="Disordered" evidence="1">
    <location>
        <begin position="80"/>
        <end position="127"/>
    </location>
</feature>
<organism evidence="2 3">
    <name type="scientific">Coffea arabica</name>
    <name type="common">Arabian coffee</name>
    <dbReference type="NCBI Taxonomy" id="13443"/>
    <lineage>
        <taxon>Eukaryota</taxon>
        <taxon>Viridiplantae</taxon>
        <taxon>Streptophyta</taxon>
        <taxon>Embryophyta</taxon>
        <taxon>Tracheophyta</taxon>
        <taxon>Spermatophyta</taxon>
        <taxon>Magnoliopsida</taxon>
        <taxon>eudicotyledons</taxon>
        <taxon>Gunneridae</taxon>
        <taxon>Pentapetalae</taxon>
        <taxon>asterids</taxon>
        <taxon>lamiids</taxon>
        <taxon>Gentianales</taxon>
        <taxon>Rubiaceae</taxon>
        <taxon>Ixoroideae</taxon>
        <taxon>Gardenieae complex</taxon>
        <taxon>Bertiereae - Coffeeae clade</taxon>
        <taxon>Coffeeae</taxon>
        <taxon>Coffea</taxon>
    </lineage>
</organism>
<dbReference type="GeneID" id="113700872"/>
<reference evidence="3" key="2">
    <citation type="submission" date="2025-08" db="UniProtKB">
        <authorList>
            <consortium name="RefSeq"/>
        </authorList>
    </citation>
    <scope>IDENTIFICATION</scope>
    <source>
        <tissue evidence="3">Leaves</tissue>
    </source>
</reference>
<dbReference type="OrthoDB" id="1748369at2759"/>
<reference evidence="2" key="1">
    <citation type="journal article" date="2025" name="Foods">
        <title>Unveiling the Microbial Signatures of Arabica Coffee Cherries: Insights into Ripeness Specific Diversity, Functional Traits, and Implications for Quality and Safety.</title>
        <authorList>
            <consortium name="RefSeq"/>
            <person name="Tenea G.N."/>
            <person name="Cifuentes V."/>
            <person name="Reyes P."/>
            <person name="Cevallos-Vallejos M."/>
        </authorList>
    </citation>
    <scope>NUCLEOTIDE SEQUENCE [LARGE SCALE GENOMIC DNA]</scope>
</reference>
<evidence type="ECO:0000313" key="3">
    <source>
        <dbReference type="RefSeq" id="XP_027077104.1"/>
    </source>
</evidence>
<dbReference type="AlphaFoldDB" id="A0A6P6TF34"/>
<dbReference type="Proteomes" id="UP001652660">
    <property type="component" value="Chromosome 7e"/>
</dbReference>
<evidence type="ECO:0000256" key="1">
    <source>
        <dbReference type="SAM" id="MobiDB-lite"/>
    </source>
</evidence>
<dbReference type="RefSeq" id="XP_027077104.1">
    <property type="nucleotide sequence ID" value="XM_027221303.1"/>
</dbReference>